<dbReference type="PROSITE" id="PS50109">
    <property type="entry name" value="HIS_KIN"/>
    <property type="match status" value="1"/>
</dbReference>
<dbReference type="RefSeq" id="WP_149110993.1">
    <property type="nucleotide sequence ID" value="NZ_CP042425.1"/>
</dbReference>
<dbReference type="Pfam" id="PF02518">
    <property type="entry name" value="HATPase_c"/>
    <property type="match status" value="1"/>
</dbReference>
<feature type="modified residue" description="4-aspartylphosphate" evidence="6">
    <location>
        <position position="86"/>
    </location>
</feature>
<evidence type="ECO:0000256" key="3">
    <source>
        <dbReference type="ARBA" id="ARBA00022553"/>
    </source>
</evidence>
<dbReference type="SUPFAM" id="SSF47384">
    <property type="entry name" value="Homodimeric domain of signal transducing histidine kinase"/>
    <property type="match status" value="1"/>
</dbReference>
<dbReference type="CDD" id="cd17580">
    <property type="entry name" value="REC_2_DhkD-like"/>
    <property type="match status" value="1"/>
</dbReference>
<evidence type="ECO:0000256" key="6">
    <source>
        <dbReference type="PROSITE-ProRule" id="PRU00169"/>
    </source>
</evidence>
<dbReference type="EMBL" id="CP042425">
    <property type="protein sequence ID" value="QEL16237.1"/>
    <property type="molecule type" value="Genomic_DNA"/>
</dbReference>
<dbReference type="InterPro" id="IPR005467">
    <property type="entry name" value="His_kinase_dom"/>
</dbReference>
<feature type="coiled-coil region" evidence="7">
    <location>
        <begin position="170"/>
        <end position="197"/>
    </location>
</feature>
<keyword evidence="5 11" id="KW-0418">Kinase</keyword>
<dbReference type="Pfam" id="PF00512">
    <property type="entry name" value="HisKA"/>
    <property type="match status" value="1"/>
</dbReference>
<dbReference type="Gene3D" id="1.10.287.130">
    <property type="match status" value="1"/>
</dbReference>
<keyword evidence="12" id="KW-1185">Reference proteome</keyword>
<dbReference type="SMART" id="SM00388">
    <property type="entry name" value="HisKA"/>
    <property type="match status" value="1"/>
</dbReference>
<gene>
    <name evidence="11" type="ORF">PX52LOC_03177</name>
</gene>
<evidence type="ECO:0000256" key="5">
    <source>
        <dbReference type="ARBA" id="ARBA00022777"/>
    </source>
</evidence>
<accession>A0A5C1ADJ5</accession>
<dbReference type="FunFam" id="3.30.565.10:FF:000006">
    <property type="entry name" value="Sensor histidine kinase WalK"/>
    <property type="match status" value="1"/>
</dbReference>
<keyword evidence="7" id="KW-0175">Coiled coil</keyword>
<evidence type="ECO:0000256" key="7">
    <source>
        <dbReference type="SAM" id="Coils"/>
    </source>
</evidence>
<feature type="region of interest" description="Disordered" evidence="8">
    <location>
        <begin position="1"/>
        <end position="29"/>
    </location>
</feature>
<evidence type="ECO:0000259" key="9">
    <source>
        <dbReference type="PROSITE" id="PS50109"/>
    </source>
</evidence>
<keyword evidence="4" id="KW-0808">Transferase</keyword>
<feature type="modified residue" description="4-aspartylphosphate" evidence="6">
    <location>
        <position position="505"/>
    </location>
</feature>
<evidence type="ECO:0000256" key="8">
    <source>
        <dbReference type="SAM" id="MobiDB-lite"/>
    </source>
</evidence>
<dbReference type="OrthoDB" id="9813394at2"/>
<dbReference type="InterPro" id="IPR011006">
    <property type="entry name" value="CheY-like_superfamily"/>
</dbReference>
<protein>
    <recommendedName>
        <fullName evidence="2">histidine kinase</fullName>
        <ecNumber evidence="2">2.7.13.3</ecNumber>
    </recommendedName>
</protein>
<comment type="catalytic activity">
    <reaction evidence="1">
        <text>ATP + protein L-histidine = ADP + protein N-phospho-L-histidine.</text>
        <dbReference type="EC" id="2.7.13.3"/>
    </reaction>
</comment>
<dbReference type="SUPFAM" id="SSF55874">
    <property type="entry name" value="ATPase domain of HSP90 chaperone/DNA topoisomerase II/histidine kinase"/>
    <property type="match status" value="1"/>
</dbReference>
<evidence type="ECO:0000256" key="1">
    <source>
        <dbReference type="ARBA" id="ARBA00000085"/>
    </source>
</evidence>
<dbReference type="PANTHER" id="PTHR43547">
    <property type="entry name" value="TWO-COMPONENT HISTIDINE KINASE"/>
    <property type="match status" value="1"/>
</dbReference>
<sequence length="576" mass="63853">MSTNATAPPDDPTPDPQRRPSTAVEGPASARGHEAINILIVDDEPKNLTVLETILDEPEYRLFRAESADQALLALIQDEFALLILDIRMPGMTGFELAQLIKERKKTAHVPIIFLTAYYNEDQHVIEGYGTGAVDYLHKPVNPTILRSKVAVFAELHRISREVAMANRALLAEVSERRRAEERLRELNDNLERRVLDRTEALRASDRRKDEFLATLAHELRNPLAPVRNAVQVLDLKGPAIPEVKWAKEVIDRQMLAMTRLIDDLMDVSRISRGKIKLKKERVELARVVQAAIESSRPLIEKEGHELIVRFPPQSILLDGDAVRLAQVFLNLLNNAAKFSPSAGRIELVAKRLGNDVVVSVKDNGIGISAAHRESVFEMFSQVEGALSRSQGGLGIGLCLVKRLVEMHDGRVEVNSDGPGQGSEFLVRLPVLTDSSAPAEIDEGEIDRAIPPSALRVLVVDDNRDAASSLMMLLEAVGNTVYVAHDGEGAVEAADKYRPQVVLLDIGLPKMNGYDAARTIRREQWGQKMVLIAMTGWGQDEDKRKSAEAGFDRHMVKPVDPRSLITLLNEIHLPKS</sequence>
<dbReference type="Gene3D" id="3.30.565.10">
    <property type="entry name" value="Histidine kinase-like ATPase, C-terminal domain"/>
    <property type="match status" value="1"/>
</dbReference>
<dbReference type="InterPro" id="IPR003661">
    <property type="entry name" value="HisK_dim/P_dom"/>
</dbReference>
<feature type="domain" description="Histidine kinase" evidence="9">
    <location>
        <begin position="215"/>
        <end position="433"/>
    </location>
</feature>
<dbReference type="InterPro" id="IPR036890">
    <property type="entry name" value="HATPase_C_sf"/>
</dbReference>
<dbReference type="Pfam" id="PF00072">
    <property type="entry name" value="Response_reg"/>
    <property type="match status" value="2"/>
</dbReference>
<feature type="domain" description="Response regulatory" evidence="10">
    <location>
        <begin position="37"/>
        <end position="154"/>
    </location>
</feature>
<dbReference type="SMART" id="SM00387">
    <property type="entry name" value="HATPase_c"/>
    <property type="match status" value="1"/>
</dbReference>
<dbReference type="PANTHER" id="PTHR43547:SF2">
    <property type="entry name" value="HYBRID SIGNAL TRANSDUCTION HISTIDINE KINASE C"/>
    <property type="match status" value="1"/>
</dbReference>
<dbReference type="CDD" id="cd00082">
    <property type="entry name" value="HisKA"/>
    <property type="match status" value="1"/>
</dbReference>
<evidence type="ECO:0000256" key="2">
    <source>
        <dbReference type="ARBA" id="ARBA00012438"/>
    </source>
</evidence>
<keyword evidence="3 6" id="KW-0597">Phosphoprotein</keyword>
<proteinExistence type="predicted"/>
<dbReference type="AlphaFoldDB" id="A0A5C1ADJ5"/>
<dbReference type="InterPro" id="IPR004358">
    <property type="entry name" value="Sig_transdc_His_kin-like_C"/>
</dbReference>
<dbReference type="GO" id="GO:0000155">
    <property type="term" value="F:phosphorelay sensor kinase activity"/>
    <property type="evidence" value="ECO:0007669"/>
    <property type="project" value="InterPro"/>
</dbReference>
<evidence type="ECO:0000313" key="11">
    <source>
        <dbReference type="EMBL" id="QEL16237.1"/>
    </source>
</evidence>
<dbReference type="Gene3D" id="3.40.50.2300">
    <property type="match status" value="2"/>
</dbReference>
<dbReference type="SMART" id="SM00448">
    <property type="entry name" value="REC"/>
    <property type="match status" value="2"/>
</dbReference>
<dbReference type="Proteomes" id="UP000324974">
    <property type="component" value="Chromosome"/>
</dbReference>
<evidence type="ECO:0000256" key="4">
    <source>
        <dbReference type="ARBA" id="ARBA00022679"/>
    </source>
</evidence>
<dbReference type="InterPro" id="IPR001789">
    <property type="entry name" value="Sig_transdc_resp-reg_receiver"/>
</dbReference>
<evidence type="ECO:0000259" key="10">
    <source>
        <dbReference type="PROSITE" id="PS50110"/>
    </source>
</evidence>
<dbReference type="InterPro" id="IPR036097">
    <property type="entry name" value="HisK_dim/P_sf"/>
</dbReference>
<dbReference type="PRINTS" id="PR00344">
    <property type="entry name" value="BCTRLSENSOR"/>
</dbReference>
<feature type="domain" description="Response regulatory" evidence="10">
    <location>
        <begin position="456"/>
        <end position="572"/>
    </location>
</feature>
<name>A0A5C1ADJ5_9BACT</name>
<reference evidence="12" key="1">
    <citation type="submission" date="2019-08" db="EMBL/GenBank/DDBJ databases">
        <title>Limnoglobus roseus gen. nov., sp. nov., a novel freshwater planctomycete with a giant genome from the family Gemmataceae.</title>
        <authorList>
            <person name="Kulichevskaya I.S."/>
            <person name="Naumoff D.G."/>
            <person name="Miroshnikov K."/>
            <person name="Ivanova A."/>
            <person name="Philippov D.A."/>
            <person name="Hakobyan A."/>
            <person name="Rijpstra I.C."/>
            <person name="Sinninghe Damste J.S."/>
            <person name="Liesack W."/>
            <person name="Dedysh S.N."/>
        </authorList>
    </citation>
    <scope>NUCLEOTIDE SEQUENCE [LARGE SCALE GENOMIC DNA]</scope>
    <source>
        <strain evidence="12">PX52</strain>
    </source>
</reference>
<dbReference type="InterPro" id="IPR003594">
    <property type="entry name" value="HATPase_dom"/>
</dbReference>
<dbReference type="SUPFAM" id="SSF52172">
    <property type="entry name" value="CheY-like"/>
    <property type="match status" value="2"/>
</dbReference>
<dbReference type="PROSITE" id="PS50110">
    <property type="entry name" value="RESPONSE_REGULATORY"/>
    <property type="match status" value="2"/>
</dbReference>
<organism evidence="11 12">
    <name type="scientific">Limnoglobus roseus</name>
    <dbReference type="NCBI Taxonomy" id="2598579"/>
    <lineage>
        <taxon>Bacteria</taxon>
        <taxon>Pseudomonadati</taxon>
        <taxon>Planctomycetota</taxon>
        <taxon>Planctomycetia</taxon>
        <taxon>Gemmatales</taxon>
        <taxon>Gemmataceae</taxon>
        <taxon>Limnoglobus</taxon>
    </lineage>
</organism>
<evidence type="ECO:0000313" key="12">
    <source>
        <dbReference type="Proteomes" id="UP000324974"/>
    </source>
</evidence>
<dbReference type="KEGG" id="lrs:PX52LOC_03177"/>
<dbReference type="EC" id="2.7.13.3" evidence="2"/>